<dbReference type="Pfam" id="PF16655">
    <property type="entry name" value="PhoD_N"/>
    <property type="match status" value="1"/>
</dbReference>
<dbReference type="Pfam" id="PF09423">
    <property type="entry name" value="PhoD"/>
    <property type="match status" value="1"/>
</dbReference>
<dbReference type="InterPro" id="IPR018946">
    <property type="entry name" value="PhoD-like_MPP"/>
</dbReference>
<protein>
    <submittedName>
        <fullName evidence="3">Alkaline phosphatase</fullName>
    </submittedName>
</protein>
<proteinExistence type="predicted"/>
<dbReference type="Proteomes" id="UP000620156">
    <property type="component" value="Unassembled WGS sequence"/>
</dbReference>
<dbReference type="PANTHER" id="PTHR43606">
    <property type="entry name" value="PHOSPHATASE, PUTATIVE (AFU_ORTHOLOGUE AFUA_6G08710)-RELATED"/>
    <property type="match status" value="1"/>
</dbReference>
<dbReference type="PANTHER" id="PTHR43606:SF2">
    <property type="entry name" value="ALKALINE PHOSPHATASE FAMILY PROTEIN (AFU_ORTHOLOGUE AFUA_5G03860)"/>
    <property type="match status" value="1"/>
</dbReference>
<reference evidence="3" key="1">
    <citation type="journal article" date="2014" name="Int. J. Syst. Evol. Microbiol.">
        <title>Complete genome sequence of Corynebacterium casei LMG S-19264T (=DSM 44701T), isolated from a smear-ripened cheese.</title>
        <authorList>
            <consortium name="US DOE Joint Genome Institute (JGI-PGF)"/>
            <person name="Walter F."/>
            <person name="Albersmeier A."/>
            <person name="Kalinowski J."/>
            <person name="Ruckert C."/>
        </authorList>
    </citation>
    <scope>NUCLEOTIDE SEQUENCE</scope>
    <source>
        <strain evidence="3">JCM 3131</strain>
    </source>
</reference>
<dbReference type="InterPro" id="IPR052900">
    <property type="entry name" value="Phospholipid_Metab_Enz"/>
</dbReference>
<dbReference type="EMBL" id="BMQK01000020">
    <property type="protein sequence ID" value="GGQ82686.1"/>
    <property type="molecule type" value="Genomic_DNA"/>
</dbReference>
<dbReference type="InterPro" id="IPR038607">
    <property type="entry name" value="PhoD-like_sf"/>
</dbReference>
<feature type="domain" description="PhoD-like phosphatase metallophosphatase" evidence="1">
    <location>
        <begin position="130"/>
        <end position="471"/>
    </location>
</feature>
<dbReference type="CDD" id="cd07389">
    <property type="entry name" value="MPP_PhoD"/>
    <property type="match status" value="1"/>
</dbReference>
<gene>
    <name evidence="3" type="ORF">GCM10010145_60380</name>
</gene>
<evidence type="ECO:0000313" key="3">
    <source>
        <dbReference type="EMBL" id="GGQ82686.1"/>
    </source>
</evidence>
<dbReference type="Gene3D" id="2.60.40.380">
    <property type="entry name" value="Purple acid phosphatase-like, N-terminal"/>
    <property type="match status" value="1"/>
</dbReference>
<name>A0A918EYK0_9ACTN</name>
<evidence type="ECO:0000259" key="2">
    <source>
        <dbReference type="Pfam" id="PF16655"/>
    </source>
</evidence>
<accession>A0A918EYK0</accession>
<dbReference type="InterPro" id="IPR029052">
    <property type="entry name" value="Metallo-depent_PP-like"/>
</dbReference>
<comment type="caution">
    <text evidence="3">The sequence shown here is derived from an EMBL/GenBank/DDBJ whole genome shotgun (WGS) entry which is preliminary data.</text>
</comment>
<keyword evidence="4" id="KW-1185">Reference proteome</keyword>
<evidence type="ECO:0000313" key="4">
    <source>
        <dbReference type="Proteomes" id="UP000620156"/>
    </source>
</evidence>
<organism evidence="3 4">
    <name type="scientific">Streptomyces ruber</name>
    <dbReference type="NCBI Taxonomy" id="83378"/>
    <lineage>
        <taxon>Bacteria</taxon>
        <taxon>Bacillati</taxon>
        <taxon>Actinomycetota</taxon>
        <taxon>Actinomycetes</taxon>
        <taxon>Kitasatosporales</taxon>
        <taxon>Streptomycetaceae</taxon>
        <taxon>Streptomyces</taxon>
    </lineage>
</organism>
<feature type="domain" description="Phospholipase D N-terminal" evidence="2">
    <location>
        <begin position="20"/>
        <end position="117"/>
    </location>
</feature>
<sequence>MSAQNTAVTGIPDGDTPFTLGVASGDPEPGSVVLWTRLAPDPYTPGGGLPTCGAIPVGWQIADDEHFASVRQQGVFDAPAADGHSVHVDVRGLDADRPYFYRFRTGPWISPTGRTRTAPLPGATLTARRFGLADCAQYRDGYYTAYAHLAAEDIDAVLFVGDYVYEYPIDAQGGARRLTGAPLPDFLNHTTRTLDDYRVRHALFKSDPDLQAAHAAHPWYVTWDDHEVENNYAGDVSQHADPVPVFRARRAAAYRAYWENMPLREAQRPTGPDMRLYRRFCYGRLAQLDVLDTRQYRSDQAYGDGWQYPGPQSEDPSRTMTGAAQERWLLDGLRASTATWNLLVQQVAFSRRANSTAAHSRVSMDTWDGYPAARARVLAGAEQAGLDGLVVLSGDAHVHHAFDVLRDFHDPGSPTAAVEFLASSVSSGSDGADRPRDWAVMTDANPHMRFYNGRRGYVILTLTPERVRADFRTLPYVTRPGAPVGTAASFVSEIGRPGLVRA</sequence>
<dbReference type="AlphaFoldDB" id="A0A918EYK0"/>
<dbReference type="Gene3D" id="3.60.21.70">
    <property type="entry name" value="PhoD-like phosphatase"/>
    <property type="match status" value="1"/>
</dbReference>
<reference evidence="3" key="2">
    <citation type="submission" date="2020-09" db="EMBL/GenBank/DDBJ databases">
        <authorList>
            <person name="Sun Q."/>
            <person name="Ohkuma M."/>
        </authorList>
    </citation>
    <scope>NUCLEOTIDE SEQUENCE</scope>
    <source>
        <strain evidence="3">JCM 3131</strain>
    </source>
</reference>
<dbReference type="InterPro" id="IPR032093">
    <property type="entry name" value="PhoD_N"/>
</dbReference>
<dbReference type="SUPFAM" id="SSF56300">
    <property type="entry name" value="Metallo-dependent phosphatases"/>
    <property type="match status" value="1"/>
</dbReference>
<evidence type="ECO:0000259" key="1">
    <source>
        <dbReference type="Pfam" id="PF09423"/>
    </source>
</evidence>